<dbReference type="CDD" id="cd10035">
    <property type="entry name" value="UDG_like"/>
    <property type="match status" value="1"/>
</dbReference>
<evidence type="ECO:0000313" key="2">
    <source>
        <dbReference type="EMBL" id="GGJ47764.1"/>
    </source>
</evidence>
<dbReference type="RefSeq" id="WP_189005255.1">
    <property type="nucleotide sequence ID" value="NZ_BMOD01000018.1"/>
</dbReference>
<dbReference type="SUPFAM" id="SSF52141">
    <property type="entry name" value="Uracil-DNA glycosylase-like"/>
    <property type="match status" value="1"/>
</dbReference>
<dbReference type="InterPro" id="IPR005122">
    <property type="entry name" value="Uracil-DNA_glycosylase-like"/>
</dbReference>
<comment type="caution">
    <text evidence="2">The sequence shown here is derived from an EMBL/GenBank/DDBJ whole genome shotgun (WGS) entry which is preliminary data.</text>
</comment>
<gene>
    <name evidence="2" type="ORF">GCM10008938_37180</name>
</gene>
<organism evidence="2 3">
    <name type="scientific">Deinococcus roseus</name>
    <dbReference type="NCBI Taxonomy" id="392414"/>
    <lineage>
        <taxon>Bacteria</taxon>
        <taxon>Thermotogati</taxon>
        <taxon>Deinococcota</taxon>
        <taxon>Deinococci</taxon>
        <taxon>Deinococcales</taxon>
        <taxon>Deinococcaceae</taxon>
        <taxon>Deinococcus</taxon>
    </lineage>
</organism>
<keyword evidence="3" id="KW-1185">Reference proteome</keyword>
<dbReference type="Gene3D" id="3.40.470.10">
    <property type="entry name" value="Uracil-DNA glycosylase-like domain"/>
    <property type="match status" value="1"/>
</dbReference>
<dbReference type="Proteomes" id="UP000632222">
    <property type="component" value="Unassembled WGS sequence"/>
</dbReference>
<feature type="domain" description="Uracil-DNA glycosylase-like" evidence="1">
    <location>
        <begin position="64"/>
        <end position="194"/>
    </location>
</feature>
<dbReference type="Pfam" id="PF03167">
    <property type="entry name" value="UDG"/>
    <property type="match status" value="1"/>
</dbReference>
<sequence length="223" mass="25562">MRPFPQTPYALRDLEEVAARLKMLDLPHIQPLLQWLESRKESLAKQLQTPEVHLPLFDPLSGGIHTQVLLLLSDPGNRASAARGSGFISCDNHDQTARNVFTALKESELSRDQVMCWNVVPWHKASQEPPTRAEVRIGVQELQELLFLLPDLKVVILHGGTAQKGWTLLPEEIQARYRVFEVGHPSARNYNIRPQERARQLQVYREVYFLTQYPWLEGTSDPL</sequence>
<dbReference type="EMBL" id="BMOD01000018">
    <property type="protein sequence ID" value="GGJ47764.1"/>
    <property type="molecule type" value="Genomic_DNA"/>
</dbReference>
<accession>A0ABQ2D8N2</accession>
<evidence type="ECO:0000313" key="3">
    <source>
        <dbReference type="Proteomes" id="UP000632222"/>
    </source>
</evidence>
<reference evidence="3" key="1">
    <citation type="journal article" date="2019" name="Int. J. Syst. Evol. Microbiol.">
        <title>The Global Catalogue of Microorganisms (GCM) 10K type strain sequencing project: providing services to taxonomists for standard genome sequencing and annotation.</title>
        <authorList>
            <consortium name="The Broad Institute Genomics Platform"/>
            <consortium name="The Broad Institute Genome Sequencing Center for Infectious Disease"/>
            <person name="Wu L."/>
            <person name="Ma J."/>
        </authorList>
    </citation>
    <scope>NUCLEOTIDE SEQUENCE [LARGE SCALE GENOMIC DNA]</scope>
    <source>
        <strain evidence="3">JCM 14370</strain>
    </source>
</reference>
<dbReference type="InterPro" id="IPR036895">
    <property type="entry name" value="Uracil-DNA_glycosylase-like_sf"/>
</dbReference>
<name>A0ABQ2D8N2_9DEIO</name>
<evidence type="ECO:0000259" key="1">
    <source>
        <dbReference type="Pfam" id="PF03167"/>
    </source>
</evidence>
<proteinExistence type="predicted"/>
<protein>
    <recommendedName>
        <fullName evidence="1">Uracil-DNA glycosylase-like domain-containing protein</fullName>
    </recommendedName>
</protein>